<dbReference type="AlphaFoldDB" id="A0AAJ2N7T4"/>
<keyword evidence="2" id="KW-1185">Reference proteome</keyword>
<dbReference type="EMBL" id="JAVYAA010000001">
    <property type="protein sequence ID" value="MDT8975674.1"/>
    <property type="molecule type" value="Genomic_DNA"/>
</dbReference>
<evidence type="ECO:0000313" key="2">
    <source>
        <dbReference type="Proteomes" id="UP001250538"/>
    </source>
</evidence>
<dbReference type="RefSeq" id="WP_268626341.1">
    <property type="nucleotide sequence ID" value="NZ_JAVYAA010000001.1"/>
</dbReference>
<accession>A0AAJ2N7T4</accession>
<comment type="caution">
    <text evidence="1">The sequence shown here is derived from an EMBL/GenBank/DDBJ whole genome shotgun (WGS) entry which is preliminary data.</text>
</comment>
<sequence length="100" mass="12010">MMNQVNHAQEIDYLIRIYVMFQRLLAGDLDFERVQDCVFLFMENFLYLGKVHVNVEQQGDDRPLSNHLVQGYEFVRIRNQLILVRYHLWKDPDTHLLLCG</sequence>
<evidence type="ECO:0000313" key="1">
    <source>
        <dbReference type="EMBL" id="MDT8975674.1"/>
    </source>
</evidence>
<name>A0AAJ2N7T4_9BACL</name>
<organism evidence="1 2">
    <name type="scientific">Paenibacillus suaedae</name>
    <dbReference type="NCBI Taxonomy" id="3077233"/>
    <lineage>
        <taxon>Bacteria</taxon>
        <taxon>Bacillati</taxon>
        <taxon>Bacillota</taxon>
        <taxon>Bacilli</taxon>
        <taxon>Bacillales</taxon>
        <taxon>Paenibacillaceae</taxon>
        <taxon>Paenibacillus</taxon>
    </lineage>
</organism>
<dbReference type="Proteomes" id="UP001250538">
    <property type="component" value="Unassembled WGS sequence"/>
</dbReference>
<gene>
    <name evidence="1" type="ORF">RQP50_05390</name>
</gene>
<reference evidence="2" key="1">
    <citation type="submission" date="2023-09" db="EMBL/GenBank/DDBJ databases">
        <title>Paenibacillus sp. chi10 Genome sequencing and assembly.</title>
        <authorList>
            <person name="Kim I."/>
        </authorList>
    </citation>
    <scope>NUCLEOTIDE SEQUENCE [LARGE SCALE GENOMIC DNA]</scope>
    <source>
        <strain evidence="2">chi10</strain>
    </source>
</reference>
<proteinExistence type="predicted"/>
<protein>
    <submittedName>
        <fullName evidence="1">Uncharacterized protein</fullName>
    </submittedName>
</protein>